<dbReference type="EMBL" id="CP002666">
    <property type="protein sequence ID" value="AEE47264.1"/>
    <property type="molecule type" value="Genomic_DNA"/>
</dbReference>
<dbReference type="STRING" id="590998.Celf_3150"/>
<sequence>MHLAWRDPALERVCGSGAALERRWPDSAEAVKCLLWLVKHSRDLAELARHPSVAVTAGGVGGPGDPFRIRLRTAEMLAMALTRAGEVITAAGPNQLADHATALLVTDLTAEALGRLRKAI</sequence>
<evidence type="ECO:0000313" key="2">
    <source>
        <dbReference type="Proteomes" id="UP000008460"/>
    </source>
</evidence>
<evidence type="ECO:0000313" key="1">
    <source>
        <dbReference type="EMBL" id="AEE47264.1"/>
    </source>
</evidence>
<accession>F4GZU8</accession>
<gene>
    <name evidence="1" type="ordered locus">Celf_3150</name>
</gene>
<dbReference type="HOGENOM" id="CLU_2045479_0_0_11"/>
<organism evidence="1 2">
    <name type="scientific">Cellulomonas fimi (strain ATCC 484 / DSM 20113 / JCM 1341 / CCUG 24087 / LMG 16345 / NBRC 15513 / NCIMB 8980 / NCTC 7547 / NRS-133)</name>
    <dbReference type="NCBI Taxonomy" id="590998"/>
    <lineage>
        <taxon>Bacteria</taxon>
        <taxon>Bacillati</taxon>
        <taxon>Actinomycetota</taxon>
        <taxon>Actinomycetes</taxon>
        <taxon>Micrococcales</taxon>
        <taxon>Cellulomonadaceae</taxon>
        <taxon>Cellulomonas</taxon>
    </lineage>
</organism>
<proteinExistence type="predicted"/>
<keyword evidence="2" id="KW-1185">Reference proteome</keyword>
<protein>
    <submittedName>
        <fullName evidence="1">Uncharacterized protein</fullName>
    </submittedName>
</protein>
<name>F4GZU8_CELFA</name>
<dbReference type="KEGG" id="cfi:Celf_3150"/>
<dbReference type="AlphaFoldDB" id="F4GZU8"/>
<reference evidence="1 2" key="1">
    <citation type="submission" date="2011-04" db="EMBL/GenBank/DDBJ databases">
        <title>Complete sequence of Cellulomonas fimi ATCC 484.</title>
        <authorList>
            <consortium name="US DOE Joint Genome Institute"/>
            <person name="Lucas S."/>
            <person name="Han J."/>
            <person name="Lapidus A."/>
            <person name="Cheng J.-F."/>
            <person name="Goodwin L."/>
            <person name="Pitluck S."/>
            <person name="Peters L."/>
            <person name="Chertkov O."/>
            <person name="Detter J.C."/>
            <person name="Han C."/>
            <person name="Tapia R."/>
            <person name="Land M."/>
            <person name="Hauser L."/>
            <person name="Kyrpides N."/>
            <person name="Ivanova N."/>
            <person name="Ovchinnikova G."/>
            <person name="Pagani I."/>
            <person name="Mead D."/>
            <person name="Brumm P."/>
            <person name="Woyke T."/>
        </authorList>
    </citation>
    <scope>NUCLEOTIDE SEQUENCE [LARGE SCALE GENOMIC DNA]</scope>
    <source>
        <strain evidence="2">ATCC 484 / DSM 20113 / JCM 1341 / NBRC 15513 / NCIMB 8980 / NCTC 7547</strain>
    </source>
</reference>
<dbReference type="Proteomes" id="UP000008460">
    <property type="component" value="Chromosome"/>
</dbReference>